<proteinExistence type="predicted"/>
<dbReference type="InterPro" id="IPR038884">
    <property type="entry name" value="CFAP61"/>
</dbReference>
<accession>A0ABQ7J7V6</accession>
<dbReference type="PANTHER" id="PTHR21178">
    <property type="entry name" value="CILIA- AND FLAGELLA-ASSOCIATED PROTEIN 61"/>
    <property type="match status" value="1"/>
</dbReference>
<dbReference type="EMBL" id="JADAQX010000493">
    <property type="protein sequence ID" value="KAF8820070.1"/>
    <property type="molecule type" value="Genomic_DNA"/>
</dbReference>
<dbReference type="PANTHER" id="PTHR21178:SF8">
    <property type="entry name" value="CILIA- AND FLAGELLA-ASSOCIATED PROTEIN 61"/>
    <property type="match status" value="1"/>
</dbReference>
<dbReference type="Gene3D" id="3.50.50.60">
    <property type="entry name" value="FAD/NAD(P)-binding domain"/>
    <property type="match status" value="1"/>
</dbReference>
<reference evidence="1 2" key="1">
    <citation type="journal article" date="2020" name="bioRxiv">
        <title>Metabolic contributions of an alphaproteobacterial endosymbiont in the apicomplexan Cardiosporidium cionae.</title>
        <authorList>
            <person name="Hunter E.S."/>
            <person name="Paight C.J."/>
            <person name="Lane C.E."/>
        </authorList>
    </citation>
    <scope>NUCLEOTIDE SEQUENCE [LARGE SCALE GENOMIC DNA]</scope>
    <source>
        <strain evidence="1">ESH_2018</strain>
    </source>
</reference>
<dbReference type="SUPFAM" id="SSF51905">
    <property type="entry name" value="FAD/NAD(P)-binding domain"/>
    <property type="match status" value="1"/>
</dbReference>
<dbReference type="Proteomes" id="UP000823046">
    <property type="component" value="Unassembled WGS sequence"/>
</dbReference>
<evidence type="ECO:0000313" key="2">
    <source>
        <dbReference type="Proteomes" id="UP000823046"/>
    </source>
</evidence>
<gene>
    <name evidence="1" type="ORF">IE077_003620</name>
</gene>
<name>A0ABQ7J7V6_9APIC</name>
<organism evidence="1 2">
    <name type="scientific">Cardiosporidium cionae</name>
    <dbReference type="NCBI Taxonomy" id="476202"/>
    <lineage>
        <taxon>Eukaryota</taxon>
        <taxon>Sar</taxon>
        <taxon>Alveolata</taxon>
        <taxon>Apicomplexa</taxon>
        <taxon>Aconoidasida</taxon>
        <taxon>Nephromycida</taxon>
        <taxon>Cardiosporidium</taxon>
    </lineage>
</organism>
<keyword evidence="2" id="KW-1185">Reference proteome</keyword>
<sequence length="371" mass="42163">MTLNPTVRFIQRKDLNGILKLLQDEFDNEEAQEIIYHVVMYILRCNIIRKALKKTNELKTAHCTRFRSVSWIREIMKNLVKYPIVDGNVLHFSDACCCKFPQVSRCFSTTGCYHPSQLLVAHRINTPIIKLDIKRRPSQCYAAKTQAKRLEILLPLHFSKASLSRPTVSVPLHLVVVGASSAGLSLISTLLEHPTLNFDFLTLIDAQGNNVEEKGCNYNNGLPKPGTQSPLLLTLRRYCIFKRVRLLRSRVRLINRAEKYVGTEIGERIYYDYLFLTTGAQDNTLERLHLRSFSLPALKSDLRTLNGVLSISDPNVDSILDYSSPLVKTLRWNPLAFALIYGRSINAFSMVQALLSKNIGAEKIFLICPPE</sequence>
<evidence type="ECO:0000313" key="1">
    <source>
        <dbReference type="EMBL" id="KAF8820070.1"/>
    </source>
</evidence>
<protein>
    <submittedName>
        <fullName evidence="1">Uncharacterized protein</fullName>
    </submittedName>
</protein>
<dbReference type="InterPro" id="IPR036188">
    <property type="entry name" value="FAD/NAD-bd_sf"/>
</dbReference>
<comment type="caution">
    <text evidence="1">The sequence shown here is derived from an EMBL/GenBank/DDBJ whole genome shotgun (WGS) entry which is preliminary data.</text>
</comment>